<name>C5CDP6_KOSOT</name>
<dbReference type="SUPFAM" id="SSF55957">
    <property type="entry name" value="Phosphoglucomutase, C-terminal domain"/>
    <property type="match status" value="1"/>
</dbReference>
<dbReference type="GO" id="GO:0005975">
    <property type="term" value="P:carbohydrate metabolic process"/>
    <property type="evidence" value="ECO:0007669"/>
    <property type="project" value="InterPro"/>
</dbReference>
<reference evidence="12 13" key="1">
    <citation type="submission" date="2009-06" db="EMBL/GenBank/DDBJ databases">
        <title>Complete sequence of Thermotogales bacterium TBF 19.5.1.</title>
        <authorList>
            <consortium name="US DOE Joint Genome Institute"/>
            <person name="Lucas S."/>
            <person name="Copeland A."/>
            <person name="Lapidus A."/>
            <person name="Glavina del Rio T."/>
            <person name="Tice H."/>
            <person name="Bruce D."/>
            <person name="Goodwin L."/>
            <person name="Pitluck S."/>
            <person name="Chertkov O."/>
            <person name="Brettin T."/>
            <person name="Detter J.C."/>
            <person name="Han C."/>
            <person name="Schmutz J."/>
            <person name="Larimer F."/>
            <person name="Land M."/>
            <person name="Hauser L."/>
            <person name="Kyrpides N."/>
            <person name="Ovchinnikova G."/>
            <person name="Noll K."/>
        </authorList>
    </citation>
    <scope>NUCLEOTIDE SEQUENCE [LARGE SCALE GENOMIC DNA]</scope>
    <source>
        <strain evidence="13">ATCC BAA-1733 / DSM 21960 / TBF 19.5.1</strain>
    </source>
</reference>
<organism evidence="12 13">
    <name type="scientific">Kosmotoga olearia (strain ATCC BAA-1733 / DSM 21960 / TBF 19.5.1)</name>
    <dbReference type="NCBI Taxonomy" id="521045"/>
    <lineage>
        <taxon>Bacteria</taxon>
        <taxon>Thermotogati</taxon>
        <taxon>Thermotogota</taxon>
        <taxon>Thermotogae</taxon>
        <taxon>Kosmotogales</taxon>
        <taxon>Kosmotogaceae</taxon>
        <taxon>Kosmotoga</taxon>
    </lineage>
</organism>
<dbReference type="Pfam" id="PF02879">
    <property type="entry name" value="PGM_PMM_II"/>
    <property type="match status" value="1"/>
</dbReference>
<feature type="domain" description="Alpha-D-phosphohexomutase C-terminal" evidence="8">
    <location>
        <begin position="411"/>
        <end position="462"/>
    </location>
</feature>
<dbReference type="InterPro" id="IPR016055">
    <property type="entry name" value="A-D-PHexomutase_a/b/a-I/II/III"/>
</dbReference>
<evidence type="ECO:0000256" key="1">
    <source>
        <dbReference type="ARBA" id="ARBA00001946"/>
    </source>
</evidence>
<keyword evidence="13" id="KW-1185">Reference proteome</keyword>
<evidence type="ECO:0000259" key="10">
    <source>
        <dbReference type="Pfam" id="PF02879"/>
    </source>
</evidence>
<proteinExistence type="inferred from homology"/>
<evidence type="ECO:0000259" key="11">
    <source>
        <dbReference type="Pfam" id="PF02880"/>
    </source>
</evidence>
<evidence type="ECO:0000256" key="4">
    <source>
        <dbReference type="ARBA" id="ARBA00022723"/>
    </source>
</evidence>
<dbReference type="SUPFAM" id="SSF53738">
    <property type="entry name" value="Phosphoglucomutase, first 3 domains"/>
    <property type="match status" value="2"/>
</dbReference>
<evidence type="ECO:0000259" key="9">
    <source>
        <dbReference type="Pfam" id="PF02878"/>
    </source>
</evidence>
<reference evidence="12 13" key="2">
    <citation type="journal article" date="2011" name="J. Bacteriol.">
        <title>Genome Sequence of Kosmotoga olearia Strain TBF 19.5.1, a Thermophilic Bacterium with a Wide Growth Temperature Range, Isolated from the Troll B Oil Platform in the North Sea.</title>
        <authorList>
            <person name="Swithers K.S."/>
            <person name="Dipippo J.L."/>
            <person name="Bruce D.C."/>
            <person name="Detter C."/>
            <person name="Tapia R."/>
            <person name="Han S."/>
            <person name="Goodwin L.A."/>
            <person name="Han J."/>
            <person name="Woyke T."/>
            <person name="Pitluck S."/>
            <person name="Pennacchio L."/>
            <person name="Nolan M."/>
            <person name="Mikhailova N."/>
            <person name="Land M.L."/>
            <person name="Nesbo C.L."/>
            <person name="Gogarten J.P."/>
            <person name="Noll K.M."/>
        </authorList>
    </citation>
    <scope>NUCLEOTIDE SEQUENCE [LARGE SCALE GENOMIC DNA]</scope>
    <source>
        <strain evidence="13">ATCC BAA-1733 / DSM 21960 / TBF 19.5.1</strain>
    </source>
</reference>
<dbReference type="AlphaFoldDB" id="C5CDP6"/>
<sequence length="466" mass="53430">MIKFGTGGWRGIIAEDFTFDNVRKVAKALSIYYKKNFKSLKPVIVGHDLRFLSGRFSRAFSEILAEEGIKVYFVEDASPTPMIMYGVEKLSLDFGVMITASHNPHEYNGIKIIVEKGKDAPVTVTDELERIANSIDGKLARRNFFEYINEEKIVYYENKNEYIDSLLAFIDTGCIKNRSFKILFNPMYGVSKDIMLMCLASLRCYVDLMNAYRDTMFGLKLPSPERKSLLDMEYKMKEKKYDMGIATDGDSDRIGIYDENGNYIDANKILVLLYYYLLKYKGMKGGVVRNLTTTHTLDKIAEKFGERAFEVPVGFKYISEKMEEYDLLLGGESSGGLKIRGHVNGKDGILAALLMVEMVCKTGKTIGALLKEIEDEFGKKYFKMENIKITNKELLKKRFFEDKYVPEIGKKVKRISYMDGLKIYYDDDTWLSIRFSGTEPVLRITCEMNSEDEAANVIERIISVMR</sequence>
<dbReference type="PANTHER" id="PTHR45745:SF1">
    <property type="entry name" value="PHOSPHOGLUCOMUTASE 2B-RELATED"/>
    <property type="match status" value="1"/>
</dbReference>
<dbReference type="InterPro" id="IPR005843">
    <property type="entry name" value="A-D-PHexomutase_C"/>
</dbReference>
<dbReference type="PANTHER" id="PTHR45745">
    <property type="entry name" value="PHOSPHOMANNOMUTASE 45A"/>
    <property type="match status" value="1"/>
</dbReference>
<keyword evidence="5 7" id="KW-0460">Magnesium</keyword>
<comment type="cofactor">
    <cofactor evidence="1">
        <name>Mg(2+)</name>
        <dbReference type="ChEBI" id="CHEBI:18420"/>
    </cofactor>
</comment>
<evidence type="ECO:0000256" key="5">
    <source>
        <dbReference type="ARBA" id="ARBA00022842"/>
    </source>
</evidence>
<dbReference type="STRING" id="521045.Kole_1364"/>
<keyword evidence="4 7" id="KW-0479">Metal-binding</keyword>
<dbReference type="GO" id="GO:0008973">
    <property type="term" value="F:phosphopentomutase activity"/>
    <property type="evidence" value="ECO:0007669"/>
    <property type="project" value="TreeGrafter"/>
</dbReference>
<dbReference type="RefSeq" id="WP_015868707.1">
    <property type="nucleotide sequence ID" value="NC_012785.1"/>
</dbReference>
<dbReference type="InterPro" id="IPR005844">
    <property type="entry name" value="A-D-PHexomutase_a/b/a-I"/>
</dbReference>
<dbReference type="InterPro" id="IPR036900">
    <property type="entry name" value="A-D-PHexomutase_C_sf"/>
</dbReference>
<protein>
    <submittedName>
        <fullName evidence="12">Phosphoglucomutase/phosphomannomutase alpha/beta/alpha domain I</fullName>
    </submittedName>
</protein>
<dbReference type="InterPro" id="IPR005845">
    <property type="entry name" value="A-D-PHexomutase_a/b/a-II"/>
</dbReference>
<evidence type="ECO:0000256" key="7">
    <source>
        <dbReference type="RuleBase" id="RU004326"/>
    </source>
</evidence>
<dbReference type="HOGENOM" id="CLU_016950_7_1_0"/>
<dbReference type="InterPro" id="IPR005846">
    <property type="entry name" value="A-D-PHexomutase_a/b/a-III"/>
</dbReference>
<evidence type="ECO:0000256" key="3">
    <source>
        <dbReference type="ARBA" id="ARBA00022553"/>
    </source>
</evidence>
<dbReference type="Pfam" id="PF02880">
    <property type="entry name" value="PGM_PMM_III"/>
    <property type="match status" value="1"/>
</dbReference>
<evidence type="ECO:0000256" key="2">
    <source>
        <dbReference type="ARBA" id="ARBA00010231"/>
    </source>
</evidence>
<dbReference type="KEGG" id="kol:Kole_1364"/>
<dbReference type="PRINTS" id="PR00509">
    <property type="entry name" value="PGMPMM"/>
</dbReference>
<evidence type="ECO:0000313" key="13">
    <source>
        <dbReference type="Proteomes" id="UP000002382"/>
    </source>
</evidence>
<feature type="domain" description="Alpha-D-phosphohexomutase alpha/beta/alpha" evidence="11">
    <location>
        <begin position="266"/>
        <end position="374"/>
    </location>
</feature>
<feature type="domain" description="Alpha-D-phosphohexomutase alpha/beta/alpha" evidence="10">
    <location>
        <begin position="161"/>
        <end position="261"/>
    </location>
</feature>
<dbReference type="Pfam" id="PF02878">
    <property type="entry name" value="PGM_PMM_I"/>
    <property type="match status" value="1"/>
</dbReference>
<keyword evidence="3" id="KW-0597">Phosphoprotein</keyword>
<dbReference type="GO" id="GO:0006166">
    <property type="term" value="P:purine ribonucleoside salvage"/>
    <property type="evidence" value="ECO:0007669"/>
    <property type="project" value="TreeGrafter"/>
</dbReference>
<dbReference type="Gene3D" id="3.30.310.50">
    <property type="entry name" value="Alpha-D-phosphohexomutase, C-terminal domain"/>
    <property type="match status" value="1"/>
</dbReference>
<dbReference type="EMBL" id="CP001634">
    <property type="protein sequence ID" value="ACR80058.1"/>
    <property type="molecule type" value="Genomic_DNA"/>
</dbReference>
<accession>C5CDP6</accession>
<evidence type="ECO:0000259" key="8">
    <source>
        <dbReference type="Pfam" id="PF00408"/>
    </source>
</evidence>
<dbReference type="PROSITE" id="PS00710">
    <property type="entry name" value="PGM_PMM"/>
    <property type="match status" value="1"/>
</dbReference>
<feature type="domain" description="Alpha-D-phosphohexomutase alpha/beta/alpha" evidence="9">
    <location>
        <begin position="2"/>
        <end position="136"/>
    </location>
</feature>
<evidence type="ECO:0000256" key="6">
    <source>
        <dbReference type="ARBA" id="ARBA00023235"/>
    </source>
</evidence>
<dbReference type="GO" id="GO:0000287">
    <property type="term" value="F:magnesium ion binding"/>
    <property type="evidence" value="ECO:0007669"/>
    <property type="project" value="InterPro"/>
</dbReference>
<dbReference type="Proteomes" id="UP000002382">
    <property type="component" value="Chromosome"/>
</dbReference>
<dbReference type="Pfam" id="PF00408">
    <property type="entry name" value="PGM_PMM_IV"/>
    <property type="match status" value="1"/>
</dbReference>
<dbReference type="InterPro" id="IPR016066">
    <property type="entry name" value="A-D-PHexomutase_CS"/>
</dbReference>
<keyword evidence="6" id="KW-0413">Isomerase</keyword>
<dbReference type="eggNOG" id="COG1109">
    <property type="taxonomic scope" value="Bacteria"/>
</dbReference>
<comment type="similarity">
    <text evidence="2 7">Belongs to the phosphohexose mutase family.</text>
</comment>
<gene>
    <name evidence="12" type="ordered locus">Kole_1364</name>
</gene>
<dbReference type="InterPro" id="IPR005841">
    <property type="entry name" value="Alpha-D-phosphohexomutase_SF"/>
</dbReference>
<evidence type="ECO:0000313" key="12">
    <source>
        <dbReference type="EMBL" id="ACR80058.1"/>
    </source>
</evidence>
<dbReference type="OrthoDB" id="9806956at2"/>
<dbReference type="Gene3D" id="3.40.120.10">
    <property type="entry name" value="Alpha-D-Glucose-1,6-Bisphosphate, subunit A, domain 3"/>
    <property type="match status" value="3"/>
</dbReference>